<dbReference type="InterPro" id="IPR036291">
    <property type="entry name" value="NAD(P)-bd_dom_sf"/>
</dbReference>
<evidence type="ECO:0000256" key="2">
    <source>
        <dbReference type="ARBA" id="ARBA00023002"/>
    </source>
</evidence>
<dbReference type="PRINTS" id="PR00080">
    <property type="entry name" value="SDRFAMILY"/>
</dbReference>
<sequence>MSRLSGKVAVVVGAGSVGPGWGNGKAVAVLFAREGARVLAVDRNEDAARETRDLIRAEGGICEVQAADVADAESMDQMAEACVARFGRIDILHNNVGVAKVGGLEDTSPQDWNRILATNITGMFQSCRAVVPRMKTQFEADGVGCAVINVGAVAGRRWTGVPMLAYAVSKAGVEALTRSVALEYARAGVRCNCILPGLMDTPHVVEPLKNLYGADDQQRLMQIRNSQAPTGRMGTAWDVAGAALYLASDAAQYVTGHALVVDGGQSCQTWSPHFSAIGGRPL</sequence>
<dbReference type="EMBL" id="NHON01000081">
    <property type="protein sequence ID" value="OWJ63740.1"/>
    <property type="molecule type" value="Genomic_DNA"/>
</dbReference>
<organism evidence="3 4">
    <name type="scientific">Inquilinus limosus</name>
    <dbReference type="NCBI Taxonomy" id="171674"/>
    <lineage>
        <taxon>Bacteria</taxon>
        <taxon>Pseudomonadati</taxon>
        <taxon>Pseudomonadota</taxon>
        <taxon>Alphaproteobacteria</taxon>
        <taxon>Rhodospirillales</taxon>
        <taxon>Rhodospirillaceae</taxon>
        <taxon>Inquilinus</taxon>
    </lineage>
</organism>
<comment type="caution">
    <text evidence="3">The sequence shown here is derived from an EMBL/GenBank/DDBJ whole genome shotgun (WGS) entry which is preliminary data.</text>
</comment>
<dbReference type="InterPro" id="IPR020904">
    <property type="entry name" value="Sc_DH/Rdtase_CS"/>
</dbReference>
<dbReference type="FunFam" id="3.40.50.720:FF:000084">
    <property type="entry name" value="Short-chain dehydrogenase reductase"/>
    <property type="match status" value="1"/>
</dbReference>
<dbReference type="PRINTS" id="PR00081">
    <property type="entry name" value="GDHRDH"/>
</dbReference>
<reference evidence="4" key="1">
    <citation type="submission" date="2017-05" db="EMBL/GenBank/DDBJ databases">
        <authorList>
            <person name="Macchi M."/>
            <person name="Festa S."/>
            <person name="Coppotelli B.M."/>
            <person name="Morelli I.S."/>
        </authorList>
    </citation>
    <scope>NUCLEOTIDE SEQUENCE [LARGE SCALE GENOMIC DNA]</scope>
    <source>
        <strain evidence="4">I</strain>
    </source>
</reference>
<proteinExistence type="inferred from homology"/>
<comment type="similarity">
    <text evidence="1">Belongs to the short-chain dehydrogenases/reductases (SDR) family.</text>
</comment>
<evidence type="ECO:0000313" key="3">
    <source>
        <dbReference type="EMBL" id="OWJ63740.1"/>
    </source>
</evidence>
<dbReference type="AlphaFoldDB" id="A0A211ZET5"/>
<dbReference type="Pfam" id="PF13561">
    <property type="entry name" value="adh_short_C2"/>
    <property type="match status" value="1"/>
</dbReference>
<evidence type="ECO:0000313" key="4">
    <source>
        <dbReference type="Proteomes" id="UP000196655"/>
    </source>
</evidence>
<dbReference type="SUPFAM" id="SSF51735">
    <property type="entry name" value="NAD(P)-binding Rossmann-fold domains"/>
    <property type="match status" value="1"/>
</dbReference>
<dbReference type="OrthoDB" id="9804774at2"/>
<dbReference type="InterPro" id="IPR002347">
    <property type="entry name" value="SDR_fam"/>
</dbReference>
<dbReference type="CDD" id="cd05233">
    <property type="entry name" value="SDR_c"/>
    <property type="match status" value="1"/>
</dbReference>
<dbReference type="GO" id="GO:0016616">
    <property type="term" value="F:oxidoreductase activity, acting on the CH-OH group of donors, NAD or NADP as acceptor"/>
    <property type="evidence" value="ECO:0007669"/>
    <property type="project" value="TreeGrafter"/>
</dbReference>
<accession>A0A211ZET5</accession>
<name>A0A211ZET5_9PROT</name>
<evidence type="ECO:0000256" key="1">
    <source>
        <dbReference type="ARBA" id="ARBA00006484"/>
    </source>
</evidence>
<keyword evidence="4" id="KW-1185">Reference proteome</keyword>
<dbReference type="PANTHER" id="PTHR42760">
    <property type="entry name" value="SHORT-CHAIN DEHYDROGENASES/REDUCTASES FAMILY MEMBER"/>
    <property type="match status" value="1"/>
</dbReference>
<dbReference type="Proteomes" id="UP000196655">
    <property type="component" value="Unassembled WGS sequence"/>
</dbReference>
<dbReference type="RefSeq" id="WP_088155309.1">
    <property type="nucleotide sequence ID" value="NZ_NHON01000081.1"/>
</dbReference>
<dbReference type="Gene3D" id="3.40.50.720">
    <property type="entry name" value="NAD(P)-binding Rossmann-like Domain"/>
    <property type="match status" value="1"/>
</dbReference>
<dbReference type="PROSITE" id="PS00061">
    <property type="entry name" value="ADH_SHORT"/>
    <property type="match status" value="1"/>
</dbReference>
<dbReference type="PANTHER" id="PTHR42760:SF115">
    <property type="entry name" value="3-OXOACYL-[ACYL-CARRIER-PROTEIN] REDUCTASE FABG"/>
    <property type="match status" value="1"/>
</dbReference>
<keyword evidence="2" id="KW-0560">Oxidoreductase</keyword>
<gene>
    <name evidence="3" type="ORF">BWR60_28270</name>
</gene>
<protein>
    <submittedName>
        <fullName evidence="3">3-oxoacyl-ACP reductase</fullName>
    </submittedName>
</protein>